<dbReference type="AlphaFoldDB" id="A0A382DG34"/>
<name>A0A382DG34_9ZZZZ</name>
<dbReference type="InterPro" id="IPR002727">
    <property type="entry name" value="DUF47"/>
</dbReference>
<organism evidence="2">
    <name type="scientific">marine metagenome</name>
    <dbReference type="NCBI Taxonomy" id="408172"/>
    <lineage>
        <taxon>unclassified sequences</taxon>
        <taxon>metagenomes</taxon>
        <taxon>ecological metagenomes</taxon>
    </lineage>
</organism>
<evidence type="ECO:0000313" key="2">
    <source>
        <dbReference type="EMBL" id="SVB36563.1"/>
    </source>
</evidence>
<gene>
    <name evidence="2" type="ORF">METZ01_LOCUS189417</name>
</gene>
<protein>
    <recommendedName>
        <fullName evidence="3">PhoU domain-containing protein</fullName>
    </recommendedName>
</protein>
<proteinExistence type="inferred from homology"/>
<accession>A0A382DG34</accession>
<comment type="similarity">
    <text evidence="1">Belongs to the UPF0111 family.</text>
</comment>
<dbReference type="PANTHER" id="PTHR36536:SF3">
    <property type="entry name" value="UPF0111 PROTEIN HI_1603"/>
    <property type="match status" value="1"/>
</dbReference>
<dbReference type="EMBL" id="UINC01038891">
    <property type="protein sequence ID" value="SVB36563.1"/>
    <property type="molecule type" value="Genomic_DNA"/>
</dbReference>
<dbReference type="PANTHER" id="PTHR36536">
    <property type="entry name" value="UPF0111 PROTEIN HI_1603"/>
    <property type="match status" value="1"/>
</dbReference>
<sequence length="95" mass="10852">AIRQAQIAINELDELVVVGFRGNEVTRVKEMIEVLHVIEGETDEIQIKLRAELYKIEKDLPPVDVMFIYKIIEWTGDLADDAQSTGNRLQLMLAK</sequence>
<reference evidence="2" key="1">
    <citation type="submission" date="2018-05" db="EMBL/GenBank/DDBJ databases">
        <authorList>
            <person name="Lanie J.A."/>
            <person name="Ng W.-L."/>
            <person name="Kazmierczak K.M."/>
            <person name="Andrzejewski T.M."/>
            <person name="Davidsen T.M."/>
            <person name="Wayne K.J."/>
            <person name="Tettelin H."/>
            <person name="Glass J.I."/>
            <person name="Rusch D."/>
            <person name="Podicherti R."/>
            <person name="Tsui H.-C.T."/>
            <person name="Winkler M.E."/>
        </authorList>
    </citation>
    <scope>NUCLEOTIDE SEQUENCE</scope>
</reference>
<dbReference type="Pfam" id="PF01865">
    <property type="entry name" value="PhoU_div"/>
    <property type="match status" value="1"/>
</dbReference>
<evidence type="ECO:0000256" key="1">
    <source>
        <dbReference type="ARBA" id="ARBA00008591"/>
    </source>
</evidence>
<dbReference type="Gene3D" id="1.20.58.220">
    <property type="entry name" value="Phosphate transport system protein phou homolog 2, domain 2"/>
    <property type="match status" value="1"/>
</dbReference>
<dbReference type="InterPro" id="IPR038078">
    <property type="entry name" value="PhoU-like_sf"/>
</dbReference>
<dbReference type="InterPro" id="IPR018445">
    <property type="entry name" value="Put_Phosphate_transp_reg"/>
</dbReference>
<feature type="non-terminal residue" evidence="2">
    <location>
        <position position="1"/>
    </location>
</feature>
<evidence type="ECO:0008006" key="3">
    <source>
        <dbReference type="Google" id="ProtNLM"/>
    </source>
</evidence>